<dbReference type="PROSITE" id="PS50088">
    <property type="entry name" value="ANK_REPEAT"/>
    <property type="match status" value="2"/>
</dbReference>
<keyword evidence="5 7" id="KW-0040">ANK repeat</keyword>
<dbReference type="PANTHER" id="PTHR24131:SF10">
    <property type="entry name" value="ANKYRIN-REPEAT, SH3-DOMAIN, AND PROLINE-RICH-REGION CONTAINING PROTEIN, ISOFORM B"/>
    <property type="match status" value="1"/>
</dbReference>
<reference evidence="13" key="1">
    <citation type="submission" date="2021-02" db="EMBL/GenBank/DDBJ databases">
        <authorList>
            <person name="Nowell W R."/>
        </authorList>
    </citation>
    <scope>NUCLEOTIDE SEQUENCE</scope>
</reference>
<dbReference type="PANTHER" id="PTHR24131">
    <property type="entry name" value="APOPTOSIS-STIMULATING OF P53 PROTEIN"/>
    <property type="match status" value="1"/>
</dbReference>
<dbReference type="EMBL" id="CAJNOH010000072">
    <property type="protein sequence ID" value="CAF0839791.1"/>
    <property type="molecule type" value="Genomic_DNA"/>
</dbReference>
<evidence type="ECO:0000256" key="4">
    <source>
        <dbReference type="ARBA" id="ARBA00022737"/>
    </source>
</evidence>
<dbReference type="InterPro" id="IPR047163">
    <property type="entry name" value="ASPP1/2"/>
</dbReference>
<gene>
    <name evidence="13" type="ORF">JXQ802_LOCUS7145</name>
    <name evidence="12" type="ORF">PYM288_LOCUS6511</name>
</gene>
<dbReference type="Pfam" id="PF07653">
    <property type="entry name" value="SH3_2"/>
    <property type="match status" value="1"/>
</dbReference>
<evidence type="ECO:0000313" key="14">
    <source>
        <dbReference type="Proteomes" id="UP000663870"/>
    </source>
</evidence>
<dbReference type="AlphaFoldDB" id="A0A813WP42"/>
<dbReference type="PRINTS" id="PR00452">
    <property type="entry name" value="SH3DOMAIN"/>
</dbReference>
<feature type="compositionally biased region" description="Low complexity" evidence="10">
    <location>
        <begin position="123"/>
        <end position="137"/>
    </location>
</feature>
<dbReference type="PROSITE" id="PS50297">
    <property type="entry name" value="ANK_REP_REGION"/>
    <property type="match status" value="2"/>
</dbReference>
<keyword evidence="2 8" id="KW-0728">SH3 domain</keyword>
<evidence type="ECO:0000256" key="5">
    <source>
        <dbReference type="ARBA" id="ARBA00023043"/>
    </source>
</evidence>
<dbReference type="InterPro" id="IPR036770">
    <property type="entry name" value="Ankyrin_rpt-contain_sf"/>
</dbReference>
<evidence type="ECO:0000256" key="3">
    <source>
        <dbReference type="ARBA" id="ARBA00022703"/>
    </source>
</evidence>
<keyword evidence="9" id="KW-0175">Coiled coil</keyword>
<feature type="region of interest" description="Disordered" evidence="10">
    <location>
        <begin position="402"/>
        <end position="422"/>
    </location>
</feature>
<feature type="coiled-coil region" evidence="9">
    <location>
        <begin position="196"/>
        <end position="338"/>
    </location>
</feature>
<dbReference type="InterPro" id="IPR002110">
    <property type="entry name" value="Ankyrin_rpt"/>
</dbReference>
<feature type="region of interest" description="Disordered" evidence="10">
    <location>
        <begin position="91"/>
        <end position="137"/>
    </location>
</feature>
<dbReference type="Gene3D" id="1.25.40.20">
    <property type="entry name" value="Ankyrin repeat-containing domain"/>
    <property type="match status" value="1"/>
</dbReference>
<organism evidence="13 14">
    <name type="scientific">Rotaria sordida</name>
    <dbReference type="NCBI Taxonomy" id="392033"/>
    <lineage>
        <taxon>Eukaryota</taxon>
        <taxon>Metazoa</taxon>
        <taxon>Spiralia</taxon>
        <taxon>Gnathifera</taxon>
        <taxon>Rotifera</taxon>
        <taxon>Eurotatoria</taxon>
        <taxon>Bdelloidea</taxon>
        <taxon>Philodinida</taxon>
        <taxon>Philodinidae</taxon>
        <taxon>Rotaria</taxon>
    </lineage>
</organism>
<evidence type="ECO:0000256" key="6">
    <source>
        <dbReference type="ARBA" id="ARBA00023242"/>
    </source>
</evidence>
<dbReference type="SMART" id="SM00248">
    <property type="entry name" value="ANK"/>
    <property type="match status" value="2"/>
</dbReference>
<dbReference type="GO" id="GO:0006915">
    <property type="term" value="P:apoptotic process"/>
    <property type="evidence" value="ECO:0007669"/>
    <property type="project" value="UniProtKB-KW"/>
</dbReference>
<feature type="compositionally biased region" description="Polar residues" evidence="10">
    <location>
        <begin position="106"/>
        <end position="122"/>
    </location>
</feature>
<evidence type="ECO:0000256" key="8">
    <source>
        <dbReference type="PROSITE-ProRule" id="PRU00192"/>
    </source>
</evidence>
<dbReference type="InterPro" id="IPR001452">
    <property type="entry name" value="SH3_domain"/>
</dbReference>
<dbReference type="InterPro" id="IPR036028">
    <property type="entry name" value="SH3-like_dom_sf"/>
</dbReference>
<evidence type="ECO:0000256" key="2">
    <source>
        <dbReference type="ARBA" id="ARBA00022443"/>
    </source>
</evidence>
<dbReference type="GO" id="GO:0042981">
    <property type="term" value="P:regulation of apoptotic process"/>
    <property type="evidence" value="ECO:0007669"/>
    <property type="project" value="InterPro"/>
</dbReference>
<proteinExistence type="predicted"/>
<keyword evidence="6" id="KW-0539">Nucleus</keyword>
<evidence type="ECO:0000256" key="10">
    <source>
        <dbReference type="SAM" id="MobiDB-lite"/>
    </source>
</evidence>
<dbReference type="Pfam" id="PF12796">
    <property type="entry name" value="Ank_2"/>
    <property type="match status" value="1"/>
</dbReference>
<comment type="subcellular location">
    <subcellularLocation>
        <location evidence="1">Nucleus</location>
    </subcellularLocation>
</comment>
<feature type="compositionally biased region" description="Basic residues" evidence="10">
    <location>
        <begin position="96"/>
        <end position="105"/>
    </location>
</feature>
<dbReference type="Proteomes" id="UP000663870">
    <property type="component" value="Unassembled WGS sequence"/>
</dbReference>
<keyword evidence="3" id="KW-0053">Apoptosis</keyword>
<comment type="caution">
    <text evidence="13">The sequence shown here is derived from an EMBL/GenBank/DDBJ whole genome shotgun (WGS) entry which is preliminary data.</text>
</comment>
<evidence type="ECO:0000256" key="1">
    <source>
        <dbReference type="ARBA" id="ARBA00004123"/>
    </source>
</evidence>
<accession>A0A813WP42</accession>
<evidence type="ECO:0000259" key="11">
    <source>
        <dbReference type="PROSITE" id="PS50002"/>
    </source>
</evidence>
<dbReference type="GO" id="GO:0002039">
    <property type="term" value="F:p53 binding"/>
    <property type="evidence" value="ECO:0007669"/>
    <property type="project" value="InterPro"/>
</dbReference>
<feature type="repeat" description="ANK" evidence="7">
    <location>
        <begin position="681"/>
        <end position="713"/>
    </location>
</feature>
<dbReference type="SMART" id="SM00326">
    <property type="entry name" value="SH3"/>
    <property type="match status" value="1"/>
</dbReference>
<evidence type="ECO:0000256" key="9">
    <source>
        <dbReference type="SAM" id="Coils"/>
    </source>
</evidence>
<evidence type="ECO:0000313" key="12">
    <source>
        <dbReference type="EMBL" id="CAF0839791.1"/>
    </source>
</evidence>
<dbReference type="GO" id="GO:0005634">
    <property type="term" value="C:nucleus"/>
    <property type="evidence" value="ECO:0007669"/>
    <property type="project" value="UniProtKB-SubCell"/>
</dbReference>
<sequence length="862" mass="98337">MINDDQLQICLYHPHPQQPHRYTRQILRITNQTTCREVLTHYIPEPNTARLVETCLGFEREIPLGDCLFDVITRNQAIEEFKIVVRRIHDNNNNNHNHHQRRRTTMRSPTLNNNNHPSSHDINNNQQPQQQTNGNGFAISSLSMDLSLSELQEMAARQQQQIEHNQQLLLAREQRLKYLKQQEVKQQQTSHDSLRLKRLKEHIEQQELKHLRLKTLQNQINQQRNSNSTLANELEILKQIFFDKEHELTIALNKVDELTKQLDQLRKIKITTNKEQSQNKNELDKLKQELMIRNKLNEQQSRKIAYQREVYASKQAELNQLDRRIEELQQRLKKKRIFTSNRTTISTPSVPPSTTTAVVEPFTSTTGYRTAFDTVQDTLNNVKIAEIEKRMVQLANSFNATSSSPTNINEQINNSNSPKKPNGMLLSNQQSKIAFASKSEIAATYMARTSNQSISPSLLNNKKATDMMDSNINKTEQQLLPPNLRLNDDILSVHFNNVTSTIKKRHSLSDPADSLIKYLSSNVSSNNNNTIQSQAIQVRDDSSNQLLTDTKISPIPTVVAYENLIDIQTNLNNKNDDEQKIHHEEQQVMIESVVSDTESEGEHSDGIESAISSPTTITTTVTTLTMNLKSLLKTSTTPKNLTRRVMFDPLALLLDAAVVGELDLVMKAAKEVENPSQPNDEGLTALHNAVCASNFDCVKFLVEFGCDINFADNDGWTPLHCAASCNNTPMVQFLVEHGACIYATTIRDNETAAEKCEEEEENYATCSQYLLFVQNDLGVINNSLVYGLYDFEPSNNTSDDPNNNELSFKDGDQLRILRRGDENENEWWWAKHETTQQEGYVPRNYLGLYPRVRPGSMASTSC</sequence>
<keyword evidence="14" id="KW-1185">Reference proteome</keyword>
<dbReference type="EMBL" id="CAJNOL010000117">
    <property type="protein sequence ID" value="CAF0860153.1"/>
    <property type="molecule type" value="Genomic_DNA"/>
</dbReference>
<keyword evidence="4" id="KW-0677">Repeat</keyword>
<dbReference type="PROSITE" id="PS50002">
    <property type="entry name" value="SH3"/>
    <property type="match status" value="1"/>
</dbReference>
<feature type="repeat" description="ANK" evidence="7">
    <location>
        <begin position="714"/>
        <end position="746"/>
    </location>
</feature>
<evidence type="ECO:0000256" key="7">
    <source>
        <dbReference type="PROSITE-ProRule" id="PRU00023"/>
    </source>
</evidence>
<dbReference type="SUPFAM" id="SSF48403">
    <property type="entry name" value="Ankyrin repeat"/>
    <property type="match status" value="1"/>
</dbReference>
<evidence type="ECO:0000313" key="13">
    <source>
        <dbReference type="EMBL" id="CAF0860153.1"/>
    </source>
</evidence>
<dbReference type="FunFam" id="1.25.40.20:FF:000008">
    <property type="entry name" value="Apoptosis-stimulating of p53 protein 2 isoform 1"/>
    <property type="match status" value="1"/>
</dbReference>
<feature type="domain" description="SH3" evidence="11">
    <location>
        <begin position="780"/>
        <end position="851"/>
    </location>
</feature>
<protein>
    <recommendedName>
        <fullName evidence="11">SH3 domain-containing protein</fullName>
    </recommendedName>
</protein>
<dbReference type="SUPFAM" id="SSF50044">
    <property type="entry name" value="SH3-domain"/>
    <property type="match status" value="1"/>
</dbReference>
<dbReference type="Proteomes" id="UP000663854">
    <property type="component" value="Unassembled WGS sequence"/>
</dbReference>
<name>A0A813WP42_9BILA</name>